<dbReference type="EC" id="2.1.1.17" evidence="1"/>
<protein>
    <submittedName>
        <fullName evidence="1">Phosphatidylethanolamine/phosphatidyl-N-methylethanolamine N-methyltransferase</fullName>
        <ecNumber evidence="1">2.1.1.17</ecNumber>
        <ecNumber evidence="1">2.1.1.71</ecNumber>
    </submittedName>
</protein>
<accession>A0ABU0S643</accession>
<gene>
    <name evidence="1" type="ORF">QFZ34_001381</name>
</gene>
<reference evidence="1 2" key="1">
    <citation type="submission" date="2023-07" db="EMBL/GenBank/DDBJ databases">
        <title>Comparative genomics of wheat-associated soil bacteria to identify genetic determinants of phenazine resistance.</title>
        <authorList>
            <person name="Mouncey N."/>
        </authorList>
    </citation>
    <scope>NUCLEOTIDE SEQUENCE [LARGE SCALE GENOMIC DNA]</scope>
    <source>
        <strain evidence="1 2">W4I11</strain>
    </source>
</reference>
<organism evidence="1 2">
    <name type="scientific">Phyllobacterium ifriqiyense</name>
    <dbReference type="NCBI Taxonomy" id="314238"/>
    <lineage>
        <taxon>Bacteria</taxon>
        <taxon>Pseudomonadati</taxon>
        <taxon>Pseudomonadota</taxon>
        <taxon>Alphaproteobacteria</taxon>
        <taxon>Hyphomicrobiales</taxon>
        <taxon>Phyllobacteriaceae</taxon>
        <taxon>Phyllobacterium</taxon>
    </lineage>
</organism>
<dbReference type="Proteomes" id="UP001237780">
    <property type="component" value="Unassembled WGS sequence"/>
</dbReference>
<dbReference type="EC" id="2.1.1.71" evidence="1"/>
<sequence>MKQQCMAETFGFFQAWLKNPLRVAAIAPSDSALAALITSEISRDIGPVIELGPGTGAFTRALVARGVRQEDLALIEFGSEFAAALHFHYPRAHTVWMDAARLHTVELFDGRSAGAVVSGLPLLSMPPRKVIAILIGAFRKMEPDGAFYQFTYGPRCPVPHRLLDHLGLEAVRIGGTLANLPPAAVYRIRRTHAVPFDRVRFSSRQHVPSSKMAEARHAHYQSSGGRSFATWEKHA</sequence>
<name>A0ABU0S643_9HYPH</name>
<keyword evidence="2" id="KW-1185">Reference proteome</keyword>
<dbReference type="Gene3D" id="3.40.50.150">
    <property type="entry name" value="Vaccinia Virus protein VP39"/>
    <property type="match status" value="1"/>
</dbReference>
<proteinExistence type="predicted"/>
<dbReference type="GO" id="GO:0032259">
    <property type="term" value="P:methylation"/>
    <property type="evidence" value="ECO:0007669"/>
    <property type="project" value="UniProtKB-KW"/>
</dbReference>
<dbReference type="GO" id="GO:0004608">
    <property type="term" value="F:phosphatidylethanolamine N-methyltransferase activity"/>
    <property type="evidence" value="ECO:0007669"/>
    <property type="project" value="UniProtKB-EC"/>
</dbReference>
<dbReference type="GO" id="GO:0000773">
    <property type="term" value="F:phosphatidyl-N-methylethanolamine N-methyltransferase activity"/>
    <property type="evidence" value="ECO:0007669"/>
    <property type="project" value="UniProtKB-EC"/>
</dbReference>
<dbReference type="SUPFAM" id="SSF53335">
    <property type="entry name" value="S-adenosyl-L-methionine-dependent methyltransferases"/>
    <property type="match status" value="1"/>
</dbReference>
<keyword evidence="1" id="KW-0808">Transferase</keyword>
<comment type="caution">
    <text evidence="1">The sequence shown here is derived from an EMBL/GenBank/DDBJ whole genome shotgun (WGS) entry which is preliminary data.</text>
</comment>
<evidence type="ECO:0000313" key="2">
    <source>
        <dbReference type="Proteomes" id="UP001237780"/>
    </source>
</evidence>
<dbReference type="EMBL" id="JAUSZT010000002">
    <property type="protein sequence ID" value="MDQ0996204.1"/>
    <property type="molecule type" value="Genomic_DNA"/>
</dbReference>
<dbReference type="InterPro" id="IPR029063">
    <property type="entry name" value="SAM-dependent_MTases_sf"/>
</dbReference>
<evidence type="ECO:0000313" key="1">
    <source>
        <dbReference type="EMBL" id="MDQ0996204.1"/>
    </source>
</evidence>
<keyword evidence="1" id="KW-0489">Methyltransferase</keyword>